<feature type="compositionally biased region" description="Pro residues" evidence="1">
    <location>
        <begin position="50"/>
        <end position="59"/>
    </location>
</feature>
<feature type="region of interest" description="Disordered" evidence="1">
    <location>
        <begin position="1"/>
        <end position="20"/>
    </location>
</feature>
<feature type="compositionally biased region" description="Basic and acidic residues" evidence="1">
    <location>
        <begin position="60"/>
        <end position="69"/>
    </location>
</feature>
<dbReference type="EMBL" id="CP017708">
    <property type="protein sequence ID" value="AOY80008.1"/>
    <property type="molecule type" value="Genomic_DNA"/>
</dbReference>
<organism evidence="2 3">
    <name type="scientific">Moorena producens (strain JHB)</name>
    <dbReference type="NCBI Taxonomy" id="1454205"/>
    <lineage>
        <taxon>Bacteria</taxon>
        <taxon>Bacillati</taxon>
        <taxon>Cyanobacteriota</taxon>
        <taxon>Cyanophyceae</taxon>
        <taxon>Coleofasciculales</taxon>
        <taxon>Coleofasciculaceae</taxon>
        <taxon>Moorena</taxon>
    </lineage>
</organism>
<reference evidence="3" key="1">
    <citation type="submission" date="2016-10" db="EMBL/GenBank/DDBJ databases">
        <title>Comparative genomics uncovers the prolific and rare metabolic potential of the cyanobacterial genus Moorea.</title>
        <authorList>
            <person name="Leao T."/>
            <person name="Castelao G."/>
            <person name="Korobeynikov A."/>
            <person name="Monroe E.A."/>
            <person name="Podell S."/>
            <person name="Glukhov E."/>
            <person name="Allen E."/>
            <person name="Gerwick W.H."/>
            <person name="Gerwick L."/>
        </authorList>
    </citation>
    <scope>NUCLEOTIDE SEQUENCE [LARGE SCALE GENOMIC DNA]</scope>
    <source>
        <strain evidence="3">JHB</strain>
    </source>
</reference>
<name>A0A1D9FX90_MOOP1</name>
<evidence type="ECO:0000313" key="2">
    <source>
        <dbReference type="EMBL" id="AOY80008.1"/>
    </source>
</evidence>
<protein>
    <submittedName>
        <fullName evidence="2">Uncharacterized protein</fullName>
    </submittedName>
</protein>
<gene>
    <name evidence="2" type="ORF">BJP36_08785</name>
</gene>
<dbReference type="AlphaFoldDB" id="A0A1D9FX90"/>
<accession>A0A1D9FX90</accession>
<evidence type="ECO:0000313" key="3">
    <source>
        <dbReference type="Proteomes" id="UP000176944"/>
    </source>
</evidence>
<evidence type="ECO:0000256" key="1">
    <source>
        <dbReference type="SAM" id="MobiDB-lite"/>
    </source>
</evidence>
<feature type="region of interest" description="Disordered" evidence="1">
    <location>
        <begin position="46"/>
        <end position="69"/>
    </location>
</feature>
<dbReference type="Proteomes" id="UP000176944">
    <property type="component" value="Chromosome"/>
</dbReference>
<proteinExistence type="predicted"/>
<sequence length="69" mass="7840">MGLNLIRGKGKPRQRGLPQDRAAVVFPTRYCIKTMMIFNDKPHTLHLTPHPTPHTPHPTPEVKVKNLPL</sequence>